<dbReference type="GO" id="GO:0005886">
    <property type="term" value="C:plasma membrane"/>
    <property type="evidence" value="ECO:0007669"/>
    <property type="project" value="UniProtKB-SubCell"/>
</dbReference>
<keyword evidence="7 10" id="KW-1133">Transmembrane helix</keyword>
<evidence type="ECO:0000256" key="10">
    <source>
        <dbReference type="RuleBase" id="RU367007"/>
    </source>
</evidence>
<keyword evidence="8 10" id="KW-0472">Membrane</keyword>
<evidence type="ECO:0000256" key="3">
    <source>
        <dbReference type="ARBA" id="ARBA00007222"/>
    </source>
</evidence>
<dbReference type="EMBL" id="CP060716">
    <property type="protein sequence ID" value="QNN64014.1"/>
    <property type="molecule type" value="Genomic_DNA"/>
</dbReference>
<dbReference type="Pfam" id="PF16192">
    <property type="entry name" value="PMT_4TMC"/>
    <property type="match status" value="1"/>
</dbReference>
<dbReference type="GO" id="GO:0012505">
    <property type="term" value="C:endomembrane system"/>
    <property type="evidence" value="ECO:0007669"/>
    <property type="project" value="UniProtKB-SubCell"/>
</dbReference>
<comment type="function">
    <text evidence="10">Protein O-mannosyltransferase that catalyzes the transfer of a single mannose residue from a polyprenol phospho-mannosyl lipidic donor to the hydroxyl group of selected serine and threonine residues in acceptor proteins.</text>
</comment>
<feature type="region of interest" description="Disordered" evidence="11">
    <location>
        <begin position="432"/>
        <end position="454"/>
    </location>
</feature>
<dbReference type="GO" id="GO:0004169">
    <property type="term" value="F:dolichyl-phosphate-mannose-protein mannosyltransferase activity"/>
    <property type="evidence" value="ECO:0007669"/>
    <property type="project" value="UniProtKB-UniRule"/>
</dbReference>
<dbReference type="InterPro" id="IPR003342">
    <property type="entry name" value="ArnT-like_N"/>
</dbReference>
<feature type="domain" description="Protein O-mannosyl-transferase C-terminal four TM" evidence="13">
    <location>
        <begin position="272"/>
        <end position="506"/>
    </location>
</feature>
<keyword evidence="4 10" id="KW-0328">Glycosyltransferase</keyword>
<evidence type="ECO:0000256" key="1">
    <source>
        <dbReference type="ARBA" id="ARBA00004127"/>
    </source>
</evidence>
<feature type="domain" description="ArnT-like N-terminal" evidence="12">
    <location>
        <begin position="64"/>
        <end position="252"/>
    </location>
</feature>
<feature type="transmembrane region" description="Helical" evidence="10">
    <location>
        <begin position="467"/>
        <end position="487"/>
    </location>
</feature>
<dbReference type="InterPro" id="IPR032421">
    <property type="entry name" value="PMT_4TMC"/>
</dbReference>
<keyword evidence="6 10" id="KW-0812">Transmembrane</keyword>
<evidence type="ECO:0000256" key="5">
    <source>
        <dbReference type="ARBA" id="ARBA00022679"/>
    </source>
</evidence>
<comment type="similarity">
    <text evidence="3 10">Belongs to the glycosyltransferase 39 family.</text>
</comment>
<evidence type="ECO:0000256" key="7">
    <source>
        <dbReference type="ARBA" id="ARBA00022989"/>
    </source>
</evidence>
<sequence length="507" mass="55571">MLAIASLARFWALAQPGSLVFDELYYVRDAISQLAYGYPTNWPDDDTRMGATFLSSPDFAVHPPLGKWLIGLGVLLFGEHSAWGWRFAVAAFGVATVGVTMRLAWLMSRNTFITLIAGLVLAVDGVHITLTRVSLLDGFLTFFVVLGALFVWRDHVWVVDRTTPSHPEVLWWRPWLFAAAVAFGCAASVKWSGLYPLAAFLLLITARDVAYRLRSARTHGASQVRAWGRALLQAAVAGLIALPTTLAMYIASWSGWIVTAGGWGRGSGSWISELWAYHVDIFAWHSTLSAPHPYRADPLTWPLALRPTGMYEATVGDGYTAAISSIPNPVVIIGGVVALIVLAWWIARRSFPDRVWRVFTPGTLVFTSAFVLTGYLSGWIPWILTFSRPAVFQFYAVVLTPFAAIAIALVIGEWCRLLPRARGGRDANLIGESGESGLNGEPGEVASEDASGSTVGPDAEVLLGRRLAAALFIAAALILAVLFFPVWSGEPIPNWFWHWHHWLPGWD</sequence>
<dbReference type="KEGG" id="ldn:H9L06_09735"/>
<dbReference type="AlphaFoldDB" id="A0A7G9S839"/>
<protein>
    <recommendedName>
        <fullName evidence="9 10">Polyprenol-phosphate-mannose--protein mannosyltransferase</fullName>
        <ecNumber evidence="10">2.4.1.-</ecNumber>
    </recommendedName>
</protein>
<evidence type="ECO:0000256" key="11">
    <source>
        <dbReference type="SAM" id="MobiDB-lite"/>
    </source>
</evidence>
<comment type="pathway">
    <text evidence="2 10">Protein modification; protein glycosylation.</text>
</comment>
<gene>
    <name evidence="14" type="ORF">H9L06_09735</name>
</gene>
<proteinExistence type="inferred from homology"/>
<feature type="transmembrane region" description="Helical" evidence="10">
    <location>
        <begin position="326"/>
        <end position="346"/>
    </location>
</feature>
<dbReference type="PANTHER" id="PTHR10050:SF46">
    <property type="entry name" value="PROTEIN O-MANNOSYL-TRANSFERASE 2"/>
    <property type="match status" value="1"/>
</dbReference>
<evidence type="ECO:0000313" key="15">
    <source>
        <dbReference type="Proteomes" id="UP000515934"/>
    </source>
</evidence>
<comment type="subcellular location">
    <subcellularLocation>
        <location evidence="10">Cell membrane</location>
    </subcellularLocation>
    <subcellularLocation>
        <location evidence="1">Endomembrane system</location>
        <topology evidence="1">Multi-pass membrane protein</topology>
    </subcellularLocation>
</comment>
<evidence type="ECO:0000259" key="12">
    <source>
        <dbReference type="Pfam" id="PF02366"/>
    </source>
</evidence>
<feature type="transmembrane region" description="Helical" evidence="10">
    <location>
        <begin position="85"/>
        <end position="105"/>
    </location>
</feature>
<feature type="transmembrane region" description="Helical" evidence="10">
    <location>
        <begin position="111"/>
        <end position="128"/>
    </location>
</feature>
<evidence type="ECO:0000313" key="14">
    <source>
        <dbReference type="EMBL" id="QNN64014.1"/>
    </source>
</evidence>
<evidence type="ECO:0000256" key="2">
    <source>
        <dbReference type="ARBA" id="ARBA00004922"/>
    </source>
</evidence>
<keyword evidence="15" id="KW-1185">Reference proteome</keyword>
<dbReference type="UniPathway" id="UPA00378"/>
<feature type="transmembrane region" description="Helical" evidence="10">
    <location>
        <begin position="392"/>
        <end position="412"/>
    </location>
</feature>
<feature type="transmembrane region" description="Helical" evidence="10">
    <location>
        <begin position="358"/>
        <end position="380"/>
    </location>
</feature>
<evidence type="ECO:0000256" key="8">
    <source>
        <dbReference type="ARBA" id="ARBA00023136"/>
    </source>
</evidence>
<accession>A0A7G9S839</accession>
<reference evidence="14 15" key="1">
    <citation type="submission" date="2020-08" db="EMBL/GenBank/DDBJ databases">
        <title>Genome sequence of Leucobacter denitrificans KACC 14055T.</title>
        <authorList>
            <person name="Hyun D.-W."/>
            <person name="Bae J.-W."/>
        </authorList>
    </citation>
    <scope>NUCLEOTIDE SEQUENCE [LARGE SCALE GENOMIC DNA]</scope>
    <source>
        <strain evidence="14 15">KACC 14055</strain>
    </source>
</reference>
<name>A0A7G9S839_9MICO</name>
<dbReference type="InterPro" id="IPR027005">
    <property type="entry name" value="PMT-like"/>
</dbReference>
<evidence type="ECO:0000256" key="6">
    <source>
        <dbReference type="ARBA" id="ARBA00022692"/>
    </source>
</evidence>
<dbReference type="EC" id="2.4.1.-" evidence="10"/>
<keyword evidence="10" id="KW-1003">Cell membrane</keyword>
<dbReference type="Pfam" id="PF02366">
    <property type="entry name" value="PMT"/>
    <property type="match status" value="1"/>
</dbReference>
<evidence type="ECO:0000256" key="9">
    <source>
        <dbReference type="ARBA" id="ARBA00093617"/>
    </source>
</evidence>
<evidence type="ECO:0000259" key="13">
    <source>
        <dbReference type="Pfam" id="PF16192"/>
    </source>
</evidence>
<feature type="transmembrane region" description="Helical" evidence="10">
    <location>
        <begin position="135"/>
        <end position="152"/>
    </location>
</feature>
<evidence type="ECO:0000256" key="4">
    <source>
        <dbReference type="ARBA" id="ARBA00022676"/>
    </source>
</evidence>
<dbReference type="PANTHER" id="PTHR10050">
    <property type="entry name" value="DOLICHYL-PHOSPHATE-MANNOSE--PROTEIN MANNOSYLTRANSFERASE"/>
    <property type="match status" value="1"/>
</dbReference>
<dbReference type="Proteomes" id="UP000515934">
    <property type="component" value="Chromosome"/>
</dbReference>
<organism evidence="14 15">
    <name type="scientific">Leucobacter denitrificans</name>
    <dbReference type="NCBI Taxonomy" id="683042"/>
    <lineage>
        <taxon>Bacteria</taxon>
        <taxon>Bacillati</taxon>
        <taxon>Actinomycetota</taxon>
        <taxon>Actinomycetes</taxon>
        <taxon>Micrococcales</taxon>
        <taxon>Microbacteriaceae</taxon>
        <taxon>Leucobacter</taxon>
    </lineage>
</organism>
<keyword evidence="5 10" id="KW-0808">Transferase</keyword>
<feature type="transmembrane region" description="Helical" evidence="10">
    <location>
        <begin position="226"/>
        <end position="251"/>
    </location>
</feature>